<evidence type="ECO:0000313" key="8">
    <source>
        <dbReference type="Proteomes" id="UP001316803"/>
    </source>
</evidence>
<dbReference type="InterPro" id="IPR015943">
    <property type="entry name" value="WD40/YVTN_repeat-like_dom_sf"/>
</dbReference>
<keyword evidence="3" id="KW-0677">Repeat</keyword>
<gene>
    <name evidence="7" type="primary">RRP9</name>
    <name evidence="7" type="ORF">OHC33_007253</name>
</gene>
<dbReference type="EMBL" id="JAKLMC020000019">
    <property type="protein sequence ID" value="KAK5951575.1"/>
    <property type="molecule type" value="Genomic_DNA"/>
</dbReference>
<reference evidence="7 8" key="1">
    <citation type="submission" date="2022-12" db="EMBL/GenBank/DDBJ databases">
        <title>Genomic features and morphological characterization of a novel Knufia sp. strain isolated from spacecraft assembly facility.</title>
        <authorList>
            <person name="Teixeira M."/>
            <person name="Chander A.M."/>
            <person name="Stajich J.E."/>
            <person name="Venkateswaran K."/>
        </authorList>
    </citation>
    <scope>NUCLEOTIDE SEQUENCE [LARGE SCALE GENOMIC DNA]</scope>
    <source>
        <strain evidence="7 8">FJI-L2-BK-P2</strain>
    </source>
</reference>
<dbReference type="Proteomes" id="UP001316803">
    <property type="component" value="Unassembled WGS sequence"/>
</dbReference>
<feature type="compositionally biased region" description="Acidic residues" evidence="6">
    <location>
        <begin position="87"/>
        <end position="98"/>
    </location>
</feature>
<keyword evidence="2 5" id="KW-0853">WD repeat</keyword>
<comment type="caution">
    <text evidence="7">The sequence shown here is derived from an EMBL/GenBank/DDBJ whole genome shotgun (WGS) entry which is preliminary data.</text>
</comment>
<dbReference type="InterPro" id="IPR001680">
    <property type="entry name" value="WD40_rpt"/>
</dbReference>
<accession>A0AAN8I6G3</accession>
<evidence type="ECO:0000256" key="4">
    <source>
        <dbReference type="ARBA" id="ARBA00023242"/>
    </source>
</evidence>
<feature type="repeat" description="WD" evidence="5">
    <location>
        <begin position="233"/>
        <end position="274"/>
    </location>
</feature>
<feature type="compositionally biased region" description="Basic and acidic residues" evidence="6">
    <location>
        <begin position="17"/>
        <end position="31"/>
    </location>
</feature>
<dbReference type="AlphaFoldDB" id="A0AAN8I6G3"/>
<dbReference type="PROSITE" id="PS50082">
    <property type="entry name" value="WD_REPEATS_2"/>
    <property type="match status" value="2"/>
</dbReference>
<feature type="region of interest" description="Disordered" evidence="6">
    <location>
        <begin position="1"/>
        <end position="100"/>
    </location>
</feature>
<dbReference type="SMART" id="SM00320">
    <property type="entry name" value="WD40"/>
    <property type="match status" value="6"/>
</dbReference>
<dbReference type="PANTHER" id="PTHR19865:SF0">
    <property type="entry name" value="U3 SMALL NUCLEOLAR RNA-INTERACTING PROTEIN 2"/>
    <property type="match status" value="1"/>
</dbReference>
<keyword evidence="4" id="KW-0539">Nucleus</keyword>
<evidence type="ECO:0000256" key="2">
    <source>
        <dbReference type="ARBA" id="ARBA00022574"/>
    </source>
</evidence>
<dbReference type="SUPFAM" id="SSF50978">
    <property type="entry name" value="WD40 repeat-like"/>
    <property type="match status" value="1"/>
</dbReference>
<evidence type="ECO:0000256" key="6">
    <source>
        <dbReference type="SAM" id="MobiDB-lite"/>
    </source>
</evidence>
<evidence type="ECO:0000256" key="1">
    <source>
        <dbReference type="ARBA" id="ARBA00004123"/>
    </source>
</evidence>
<keyword evidence="8" id="KW-1185">Reference proteome</keyword>
<evidence type="ECO:0000256" key="3">
    <source>
        <dbReference type="ARBA" id="ARBA00022737"/>
    </source>
</evidence>
<dbReference type="GO" id="GO:0034511">
    <property type="term" value="F:U3 snoRNA binding"/>
    <property type="evidence" value="ECO:0007669"/>
    <property type="project" value="InterPro"/>
</dbReference>
<dbReference type="Gene3D" id="2.130.10.10">
    <property type="entry name" value="YVTN repeat-like/Quinoprotein amine dehydrogenase"/>
    <property type="match status" value="1"/>
</dbReference>
<comment type="subcellular location">
    <subcellularLocation>
        <location evidence="1">Nucleus</location>
    </subcellularLocation>
</comment>
<organism evidence="7 8">
    <name type="scientific">Knufia fluminis</name>
    <dbReference type="NCBI Taxonomy" id="191047"/>
    <lineage>
        <taxon>Eukaryota</taxon>
        <taxon>Fungi</taxon>
        <taxon>Dikarya</taxon>
        <taxon>Ascomycota</taxon>
        <taxon>Pezizomycotina</taxon>
        <taxon>Eurotiomycetes</taxon>
        <taxon>Chaetothyriomycetidae</taxon>
        <taxon>Chaetothyriales</taxon>
        <taxon>Trichomeriaceae</taxon>
        <taxon>Knufia</taxon>
    </lineage>
</organism>
<feature type="compositionally biased region" description="Basic and acidic residues" evidence="6">
    <location>
        <begin position="38"/>
        <end position="62"/>
    </location>
</feature>
<evidence type="ECO:0000313" key="7">
    <source>
        <dbReference type="EMBL" id="KAK5951575.1"/>
    </source>
</evidence>
<dbReference type="GO" id="GO:0032040">
    <property type="term" value="C:small-subunit processome"/>
    <property type="evidence" value="ECO:0007669"/>
    <property type="project" value="TreeGrafter"/>
</dbReference>
<dbReference type="Pfam" id="PF00400">
    <property type="entry name" value="WD40"/>
    <property type="match status" value="4"/>
</dbReference>
<dbReference type="InterPro" id="IPR039241">
    <property type="entry name" value="Rrp9-like"/>
</dbReference>
<feature type="repeat" description="WD" evidence="5">
    <location>
        <begin position="327"/>
        <end position="368"/>
    </location>
</feature>
<dbReference type="PANTHER" id="PTHR19865">
    <property type="entry name" value="U3 SMALL NUCLEOLAR RNA INTERACTING PROTEIN 2"/>
    <property type="match status" value="1"/>
</dbReference>
<sequence>MSSFFTAPASQRKRKRPENDRPGKPRKRQDVDGGTGRSTDRRMKTSDRTRQPQRQAREREQQDERDESISGSDADTDEGSVSAGSIEESEASSEEDETAAERRVRLAQRYLDKLKGEVDEAGFDAEDLDKDHIARRLKEDVDEAKGRQFRLIANTLDFENADHVNFRADTLSTTAVAVCKPYVYTTSKDKTLIKWQLQPPSEEGRQRKGGVKRKPKQMAFVKGIKIKASSSQQHGHTGAILSLAASPDGSYVATGGADKKLIIWRASDLTPLKTFYTHRDGVTGLDFAPMSSNQSGFGAQLFSASMDRSIKTYSLAGDDSLAYVETLFGHQDHVLAVSAMAQDQCVSIGARDRSARLWKVVDETQLKFLGDSSRNDEYQTGSLDCVAAISPQNFVTGSDSGALQLWSMHKKKSLFTIQTAHGVDELPPLKEVTSESDPKVIEELRKSDNRRPTPRGITALIALPGTDIVLSGSWDGWIRIWKVSDDKRSIVYHGVLGKSEQSIHVDGLPNGMTNGLTNGDHPTTAEAKLSAGPIRGVINSLAVVERRKETTNEFGGKKEGETEGLCVVAGTGKEMRLGSWLKAKNGRNGAIVFEIPLKDAA</sequence>
<protein>
    <submittedName>
        <fullName evidence="7">Pre-rRNA processing protein</fullName>
    </submittedName>
</protein>
<proteinExistence type="predicted"/>
<evidence type="ECO:0000256" key="5">
    <source>
        <dbReference type="PROSITE-ProRule" id="PRU00221"/>
    </source>
</evidence>
<dbReference type="InterPro" id="IPR036322">
    <property type="entry name" value="WD40_repeat_dom_sf"/>
</dbReference>
<name>A0AAN8I6G3_9EURO</name>
<dbReference type="PROSITE" id="PS50294">
    <property type="entry name" value="WD_REPEATS_REGION"/>
    <property type="match status" value="1"/>
</dbReference>